<dbReference type="PANTHER" id="PTHR30404">
    <property type="entry name" value="N-ACETYLMURAMOYL-L-ALANINE AMIDASE"/>
    <property type="match status" value="1"/>
</dbReference>
<dbReference type="GO" id="GO:0009253">
    <property type="term" value="P:peptidoglycan catabolic process"/>
    <property type="evidence" value="ECO:0007669"/>
    <property type="project" value="InterPro"/>
</dbReference>
<evidence type="ECO:0000256" key="2">
    <source>
        <dbReference type="ARBA" id="ARBA00011901"/>
    </source>
</evidence>
<dbReference type="Gene3D" id="3.40.630.40">
    <property type="entry name" value="Zn-dependent exopeptidases"/>
    <property type="match status" value="1"/>
</dbReference>
<evidence type="ECO:0000259" key="4">
    <source>
        <dbReference type="SMART" id="SM00646"/>
    </source>
</evidence>
<keyword evidence="3" id="KW-0378">Hydrolase</keyword>
<reference evidence="5 6" key="1">
    <citation type="submission" date="2014-12" db="EMBL/GenBank/DDBJ databases">
        <title>Genomes of Geoalkalibacter ferrihydriticus and Geoalkalibacter subterraneus, two haloalkaliphilic metal-reducing members of the Geobacteraceae.</title>
        <authorList>
            <person name="Badalamenti J.P."/>
            <person name="Torres C.I."/>
            <person name="Krajmalnik-Brown R."/>
            <person name="Bond D.R."/>
        </authorList>
    </citation>
    <scope>NUCLEOTIDE SEQUENCE [LARGE SCALE GENOMIC DNA]</scope>
    <source>
        <strain evidence="5 6">DSM 17813</strain>
    </source>
</reference>
<dbReference type="GO" id="GO:0008745">
    <property type="term" value="F:N-acetylmuramoyl-L-alanine amidase activity"/>
    <property type="evidence" value="ECO:0007669"/>
    <property type="project" value="UniProtKB-EC"/>
</dbReference>
<name>A0A0C2HPZ6_9BACT</name>
<dbReference type="EMBL" id="JWJD01000002">
    <property type="protein sequence ID" value="KIH76970.1"/>
    <property type="molecule type" value="Genomic_DNA"/>
</dbReference>
<keyword evidence="6" id="KW-1185">Reference proteome</keyword>
<dbReference type="AlphaFoldDB" id="A0A0C2HPZ6"/>
<dbReference type="Pfam" id="PF01520">
    <property type="entry name" value="Amidase_3"/>
    <property type="match status" value="1"/>
</dbReference>
<gene>
    <name evidence="5" type="ORF">GFER_07785</name>
</gene>
<evidence type="ECO:0000313" key="6">
    <source>
        <dbReference type="Proteomes" id="UP000035068"/>
    </source>
</evidence>
<dbReference type="GO" id="GO:0030288">
    <property type="term" value="C:outer membrane-bounded periplasmic space"/>
    <property type="evidence" value="ECO:0007669"/>
    <property type="project" value="TreeGrafter"/>
</dbReference>
<comment type="caution">
    <text evidence="5">The sequence shown here is derived from an EMBL/GenBank/DDBJ whole genome shotgun (WGS) entry which is preliminary data.</text>
</comment>
<evidence type="ECO:0000256" key="3">
    <source>
        <dbReference type="ARBA" id="ARBA00022801"/>
    </source>
</evidence>
<comment type="catalytic activity">
    <reaction evidence="1">
        <text>Hydrolyzes the link between N-acetylmuramoyl residues and L-amino acid residues in certain cell-wall glycopeptides.</text>
        <dbReference type="EC" id="3.5.1.28"/>
    </reaction>
</comment>
<evidence type="ECO:0000313" key="5">
    <source>
        <dbReference type="EMBL" id="KIH76970.1"/>
    </source>
</evidence>
<dbReference type="Proteomes" id="UP000035068">
    <property type="component" value="Unassembled WGS sequence"/>
</dbReference>
<dbReference type="InterPro" id="IPR036582">
    <property type="entry name" value="Mao_N_sf"/>
</dbReference>
<feature type="domain" description="MurNAc-LAA" evidence="4">
    <location>
        <begin position="261"/>
        <end position="381"/>
    </location>
</feature>
<protein>
    <recommendedName>
        <fullName evidence="2">N-acetylmuramoyl-L-alanine amidase</fullName>
        <ecNumber evidence="2">3.5.1.28</ecNumber>
    </recommendedName>
</protein>
<dbReference type="SUPFAM" id="SSF53187">
    <property type="entry name" value="Zn-dependent exopeptidases"/>
    <property type="match status" value="1"/>
</dbReference>
<dbReference type="PANTHER" id="PTHR30404:SF0">
    <property type="entry name" value="N-ACETYLMURAMOYL-L-ALANINE AMIDASE AMIC"/>
    <property type="match status" value="1"/>
</dbReference>
<dbReference type="SMART" id="SM00646">
    <property type="entry name" value="Ami_3"/>
    <property type="match status" value="1"/>
</dbReference>
<dbReference type="InterPro" id="IPR050695">
    <property type="entry name" value="N-acetylmuramoyl_amidase_3"/>
</dbReference>
<evidence type="ECO:0000256" key="1">
    <source>
        <dbReference type="ARBA" id="ARBA00001561"/>
    </source>
</evidence>
<sequence>MPDFSRIGKVFFEKVKLTGAERLSYKDRLRWRCVGMIRLWVLLVFLLMLSLPAAAAVEIAPRGKPPVTVSEVYWQDGTYFIAIDDILAALDMRGGWNSVEHIYSFSTPRGTATISPGSHFLRIGGRFLPLSQRPRFIDNRLRVPEDFITQQLPDLLNTAVYYRNLTPRAPVPVDEDTTLDRLFAFLTQKQNPQEAGGLRAVAIDPGHGGQDMGSISTDGTREKEVALDVARHLERILKMRLGIPVYLSREGDYTLTPQQRLEPAAQSEVDAFISLHAQSSFRAEPQGVALVVRPREEYEGLSLDATQGGSMKLAQHLGRSLESAGFRVSGIYQAPLLPLGRGNLPTVLVELGYLSHPENLARLTDPAGQEALAQALFAGLSSFADERSERTR</sequence>
<dbReference type="CDD" id="cd02696">
    <property type="entry name" value="MurNAc-LAA"/>
    <property type="match status" value="1"/>
</dbReference>
<accession>A0A0C2HPZ6</accession>
<dbReference type="EC" id="3.5.1.28" evidence="2"/>
<proteinExistence type="predicted"/>
<organism evidence="5 6">
    <name type="scientific">Geoalkalibacter ferrihydriticus DSM 17813</name>
    <dbReference type="NCBI Taxonomy" id="1121915"/>
    <lineage>
        <taxon>Bacteria</taxon>
        <taxon>Pseudomonadati</taxon>
        <taxon>Thermodesulfobacteriota</taxon>
        <taxon>Desulfuromonadia</taxon>
        <taxon>Desulfuromonadales</taxon>
        <taxon>Geoalkalibacteraceae</taxon>
        <taxon>Geoalkalibacter</taxon>
    </lineage>
</organism>
<dbReference type="SUPFAM" id="SSF55383">
    <property type="entry name" value="Copper amine oxidase, domain N"/>
    <property type="match status" value="1"/>
</dbReference>
<dbReference type="InterPro" id="IPR002508">
    <property type="entry name" value="MurNAc-LAA_cat"/>
</dbReference>